<dbReference type="PANTHER" id="PTHR16270">
    <property type="entry name" value="HYPOTHETICAL LOC287798"/>
    <property type="match status" value="1"/>
</dbReference>
<feature type="transmembrane region" description="Helical" evidence="7">
    <location>
        <begin position="501"/>
        <end position="527"/>
    </location>
</feature>
<protein>
    <submittedName>
        <fullName evidence="8">Si:dkey-21c1.4</fullName>
    </submittedName>
</protein>
<name>A0A8C1ZSA8_CYPCA</name>
<accession>A0A8C1ZSA8</accession>
<dbReference type="InterPro" id="IPR008952">
    <property type="entry name" value="Tetraspanin_EC2_sf"/>
</dbReference>
<evidence type="ECO:0000313" key="8">
    <source>
        <dbReference type="Ensembl" id="ENSCCRP00015094587.1"/>
    </source>
</evidence>
<evidence type="ECO:0000256" key="6">
    <source>
        <dbReference type="SAM" id="MobiDB-lite"/>
    </source>
</evidence>
<dbReference type="CDD" id="cd03162">
    <property type="entry name" value="peripherin_like_LEL"/>
    <property type="match status" value="1"/>
</dbReference>
<evidence type="ECO:0000256" key="3">
    <source>
        <dbReference type="ARBA" id="ARBA00022692"/>
    </source>
</evidence>
<dbReference type="InterPro" id="IPR018498">
    <property type="entry name" value="Peripherin/rom-1_CS"/>
</dbReference>
<dbReference type="InterPro" id="IPR037694">
    <property type="entry name" value="MTNAP1"/>
</dbReference>
<comment type="similarity">
    <text evidence="2">Belongs to the PRPH2/ROM1 family.</text>
</comment>
<evidence type="ECO:0000256" key="2">
    <source>
        <dbReference type="ARBA" id="ARBA00010674"/>
    </source>
</evidence>
<dbReference type="Gene3D" id="1.10.1450.10">
    <property type="entry name" value="Tetraspanin"/>
    <property type="match status" value="1"/>
</dbReference>
<reference evidence="8" key="1">
    <citation type="submission" date="2025-08" db="UniProtKB">
        <authorList>
            <consortium name="Ensembl"/>
        </authorList>
    </citation>
    <scope>IDENTIFICATION</scope>
</reference>
<dbReference type="PROSITE" id="PS00930">
    <property type="entry name" value="RDS_ROM1"/>
    <property type="match status" value="1"/>
</dbReference>
<evidence type="ECO:0000313" key="9">
    <source>
        <dbReference type="Proteomes" id="UP000694700"/>
    </source>
</evidence>
<evidence type="ECO:0000256" key="5">
    <source>
        <dbReference type="ARBA" id="ARBA00023136"/>
    </source>
</evidence>
<evidence type="ECO:0000256" key="1">
    <source>
        <dbReference type="ARBA" id="ARBA00004141"/>
    </source>
</evidence>
<sequence length="589" mass="66621">MSVEECPYCGKPFKRLKTHLPHCKMAPVVQPKKSIQAPKELSATISRQKIYKKTATAEINNVIFDETLTSKGRRKDDIHKADSLHTTTAVKVPSAQTLNTERPKSKWLTKRQKELERLHLLVPVSKKSSNSNSLSSNEGDKSFCEISKRPKQGTSQSNGKSTKDKKILKMAPLSEHLSIVKSKINTPGFVPAILKNSSLPSECSVQHEKPKLKVNFLEELERLNSQNKDCDLVLSAKEHRAHAFFLSKTSVWDHISDSLYYKRSYMFVPYPSKYPSLETNAISTVQQSNKPETVTKAAIPPSSTLTETFIHQPTEDILNPRSQGIRSLWWSPEIVTSCKRTQFSTEPLGSYANECIWIKDQYAGQAPQSEEFTLAEGLKNGMKYYKDTDTPGRCYMKRTLDLMQMEFRCCGNNNYKDWFEIQWVSNRYLDFSSKEVKDRISSNVDGKYLMDGVPFSCCNPSSPRPCIQQQITNNSAHYSYDHYTEELNIWKRGCRDALVSYYGGMMNTIGILVLIVTLLQIAVMIGLQYVNTSLSTLVNPEDPESESEGWILEKTVKETFTDIMAKMKAMGKGNQVDEGANEEAVATVS</sequence>
<dbReference type="GO" id="GO:0007601">
    <property type="term" value="P:visual perception"/>
    <property type="evidence" value="ECO:0007669"/>
    <property type="project" value="InterPro"/>
</dbReference>
<comment type="subcellular location">
    <subcellularLocation>
        <location evidence="1">Membrane</location>
        <topology evidence="1">Multi-pass membrane protein</topology>
    </subcellularLocation>
</comment>
<dbReference type="PANTHER" id="PTHR16270:SF5">
    <property type="entry name" value="HYPOTHETICAL LOC287798"/>
    <property type="match status" value="1"/>
</dbReference>
<keyword evidence="3 7" id="KW-0812">Transmembrane</keyword>
<dbReference type="PRINTS" id="PR00218">
    <property type="entry name" value="PERIPHERNRDS"/>
</dbReference>
<proteinExistence type="inferred from homology"/>
<evidence type="ECO:0000256" key="7">
    <source>
        <dbReference type="SAM" id="Phobius"/>
    </source>
</evidence>
<evidence type="ECO:0000256" key="4">
    <source>
        <dbReference type="ARBA" id="ARBA00022989"/>
    </source>
</evidence>
<dbReference type="Pfam" id="PF00335">
    <property type="entry name" value="Tetraspanin"/>
    <property type="match status" value="1"/>
</dbReference>
<keyword evidence="5 7" id="KW-0472">Membrane</keyword>
<feature type="region of interest" description="Disordered" evidence="6">
    <location>
        <begin position="120"/>
        <end position="166"/>
    </location>
</feature>
<dbReference type="GO" id="GO:0016020">
    <property type="term" value="C:membrane"/>
    <property type="evidence" value="ECO:0007669"/>
    <property type="project" value="UniProtKB-SubCell"/>
</dbReference>
<feature type="compositionally biased region" description="Basic and acidic residues" evidence="6">
    <location>
        <begin position="138"/>
        <end position="148"/>
    </location>
</feature>
<dbReference type="InterPro" id="IPR018499">
    <property type="entry name" value="Tetraspanin/Peripherin"/>
</dbReference>
<dbReference type="InterPro" id="IPR042026">
    <property type="entry name" value="Peripherin_LEL"/>
</dbReference>
<organism evidence="8 9">
    <name type="scientific">Cyprinus carpio</name>
    <name type="common">Common carp</name>
    <dbReference type="NCBI Taxonomy" id="7962"/>
    <lineage>
        <taxon>Eukaryota</taxon>
        <taxon>Metazoa</taxon>
        <taxon>Chordata</taxon>
        <taxon>Craniata</taxon>
        <taxon>Vertebrata</taxon>
        <taxon>Euteleostomi</taxon>
        <taxon>Actinopterygii</taxon>
        <taxon>Neopterygii</taxon>
        <taxon>Teleostei</taxon>
        <taxon>Ostariophysi</taxon>
        <taxon>Cypriniformes</taxon>
        <taxon>Cyprinidae</taxon>
        <taxon>Cyprininae</taxon>
        <taxon>Cyprinus</taxon>
    </lineage>
</organism>
<dbReference type="Proteomes" id="UP000694700">
    <property type="component" value="Unplaced"/>
</dbReference>
<dbReference type="FunFam" id="1.10.1450.10:FF:000002">
    <property type="entry name" value="Retinal outer segment membrane protein 1"/>
    <property type="match status" value="1"/>
</dbReference>
<dbReference type="Ensembl" id="ENSCCRT00015097654.1">
    <property type="protein sequence ID" value="ENSCCRP00015094587.1"/>
    <property type="gene ID" value="ENSCCRG00015038150.1"/>
</dbReference>
<dbReference type="InterPro" id="IPR000830">
    <property type="entry name" value="Peripherin/rom-1"/>
</dbReference>
<feature type="compositionally biased region" description="Low complexity" evidence="6">
    <location>
        <begin position="125"/>
        <end position="137"/>
    </location>
</feature>
<keyword evidence="4 7" id="KW-1133">Transmembrane helix</keyword>
<dbReference type="AlphaFoldDB" id="A0A8C1ZSA8"/>
<dbReference type="SUPFAM" id="SSF48652">
    <property type="entry name" value="Tetraspanin"/>
    <property type="match status" value="1"/>
</dbReference>